<name>Q8QL64_9FLAV</name>
<feature type="transmembrane region" description="Helical" evidence="59">
    <location>
        <begin position="1139"/>
        <end position="1161"/>
    </location>
</feature>
<feature type="compositionally biased region" description="Basic residues" evidence="58">
    <location>
        <begin position="7"/>
        <end position="20"/>
    </location>
</feature>
<feature type="transmembrane region" description="Helical" evidence="59">
    <location>
        <begin position="1424"/>
        <end position="1449"/>
    </location>
</feature>
<keyword evidence="39" id="KW-0506">mRNA capping</keyword>
<keyword evidence="17" id="KW-0489">Methyltransferase</keyword>
<evidence type="ECO:0000256" key="32">
    <source>
        <dbReference type="ARBA" id="ARBA00022840"/>
    </source>
</evidence>
<comment type="catalytic activity">
    <reaction evidence="54">
        <text>ATP + H2O = ADP + phosphate + H(+)</text>
        <dbReference type="Rhea" id="RHEA:13065"/>
        <dbReference type="ChEBI" id="CHEBI:15377"/>
        <dbReference type="ChEBI" id="CHEBI:15378"/>
        <dbReference type="ChEBI" id="CHEBI:30616"/>
        <dbReference type="ChEBI" id="CHEBI:43474"/>
        <dbReference type="ChEBI" id="CHEBI:456216"/>
        <dbReference type="EC" id="3.6.4.13"/>
    </reaction>
</comment>
<dbReference type="InterPro" id="IPR013755">
    <property type="entry name" value="Flav_gly_cen_dom_subdom1"/>
</dbReference>
<feature type="transmembrane region" description="Helical" evidence="59">
    <location>
        <begin position="241"/>
        <end position="268"/>
    </location>
</feature>
<feature type="binding site" evidence="57">
    <location>
        <position position="3186"/>
    </location>
    <ligand>
        <name>Zn(2+)</name>
        <dbReference type="ChEBI" id="CHEBI:29105"/>
        <label>2</label>
    </ligand>
</feature>
<keyword evidence="28" id="KW-1161">Viral attachment to host cell</keyword>
<dbReference type="PIRSF" id="PIRSF003817">
    <property type="entry name" value="Gen_Poly_FLV"/>
    <property type="match status" value="1"/>
</dbReference>
<dbReference type="InterPro" id="IPR038688">
    <property type="entry name" value="Flavi_propep_sf"/>
</dbReference>
<feature type="disulfide bond" evidence="68">
    <location>
        <begin position="2479"/>
        <end position="2667"/>
    </location>
</feature>
<dbReference type="CDD" id="cd20761">
    <property type="entry name" value="capping_2-OMTase_Flaviviridae"/>
    <property type="match status" value="1"/>
</dbReference>
<dbReference type="CDD" id="cd23204">
    <property type="entry name" value="Flavivirus_RdRp"/>
    <property type="match status" value="1"/>
</dbReference>
<evidence type="ECO:0000313" key="67">
    <source>
        <dbReference type="Proteomes" id="UP000127668"/>
    </source>
</evidence>
<dbReference type="GO" id="GO:0039694">
    <property type="term" value="P:viral RNA genome replication"/>
    <property type="evidence" value="ECO:0007669"/>
    <property type="project" value="InterPro"/>
</dbReference>
<dbReference type="SUPFAM" id="SSF56672">
    <property type="entry name" value="DNA/RNA polymerases"/>
    <property type="match status" value="1"/>
</dbReference>
<dbReference type="GO" id="GO:0019062">
    <property type="term" value="P:virion attachment to host cell"/>
    <property type="evidence" value="ECO:0007669"/>
    <property type="project" value="UniProtKB-KW"/>
</dbReference>
<dbReference type="InterPro" id="IPR001650">
    <property type="entry name" value="Helicase_C-like"/>
</dbReference>
<keyword evidence="67" id="KW-1185">Reference proteome</keyword>
<keyword evidence="23 59" id="KW-0812">Transmembrane</keyword>
<evidence type="ECO:0000256" key="36">
    <source>
        <dbReference type="ARBA" id="ARBA00022884"/>
    </source>
</evidence>
<dbReference type="GO" id="GO:0004483">
    <property type="term" value="F:methyltransferase cap1 activity"/>
    <property type="evidence" value="ECO:0007669"/>
    <property type="project" value="InterPro"/>
</dbReference>
<dbReference type="PROSITE" id="PS51527">
    <property type="entry name" value="FLAVIVIRUS_NS2B"/>
    <property type="match status" value="1"/>
</dbReference>
<keyword evidence="18" id="KW-1090">Inhibition of host innate immune response by virus</keyword>
<evidence type="ECO:0000256" key="13">
    <source>
        <dbReference type="ARBA" id="ARBA00022561"/>
    </source>
</evidence>
<dbReference type="SMR" id="Q8QL64"/>
<dbReference type="InterPro" id="IPR014756">
    <property type="entry name" value="Ig_E-set"/>
</dbReference>
<reference evidence="68 69" key="2">
    <citation type="journal article" date="2009" name="Acta Crystallogr. D">
        <title>Structure of the methyltransferase domain from the Modoc virus, a flavivirus with no known vector.</title>
        <authorList>
            <person name="Jansson A.M."/>
            <person name="Jakobsson E."/>
            <person name="Johansson P."/>
            <person name="Lantez V."/>
            <person name="Coutard B."/>
            <person name="de Lamballerie X."/>
            <person name="Unge T."/>
            <person name="Jones T.A."/>
        </authorList>
    </citation>
    <scope>X-RAY CRYSTALLOGRAPHY (1.80 ANGSTROMS) OF 2474-2744 IN COMPLEX WITH S-ADENOSYL-L-METHIONINE</scope>
    <scope>DISULFIDE BONDS</scope>
</reference>
<dbReference type="InterPro" id="IPR002877">
    <property type="entry name" value="RNA_MeTrfase_FtsJ_dom"/>
</dbReference>
<dbReference type="Pfam" id="PF00949">
    <property type="entry name" value="Peptidase_S7"/>
    <property type="match status" value="1"/>
</dbReference>
<dbReference type="GeneID" id="940242"/>
<keyword evidence="36" id="KW-0694">RNA-binding</keyword>
<feature type="transmembrane region" description="Helical" evidence="59">
    <location>
        <begin position="27"/>
        <end position="45"/>
    </location>
</feature>
<dbReference type="GO" id="GO:0052170">
    <property type="term" value="P:symbiont-mediated suppression of host innate immune response"/>
    <property type="evidence" value="ECO:0007669"/>
    <property type="project" value="UniProtKB-KW"/>
</dbReference>
<feature type="domain" description="Helicase C-terminal" evidence="62">
    <location>
        <begin position="1809"/>
        <end position="1974"/>
    </location>
</feature>
<dbReference type="InterPro" id="IPR001850">
    <property type="entry name" value="Flavi_NS3_S7"/>
</dbReference>
<feature type="domain" description="MRNA cap 0-1 NS5-type MT" evidence="65">
    <location>
        <begin position="2477"/>
        <end position="2742"/>
    </location>
</feature>
<dbReference type="GO" id="GO:0005576">
    <property type="term" value="C:extracellular region"/>
    <property type="evidence" value="ECO:0007669"/>
    <property type="project" value="UniProtKB-SubCell"/>
</dbReference>
<dbReference type="NCBIfam" id="TIGR04240">
    <property type="entry name" value="flavi_E_stem"/>
    <property type="match status" value="1"/>
</dbReference>
<dbReference type="PROSITE" id="PS51194">
    <property type="entry name" value="HELICASE_CTER"/>
    <property type="match status" value="1"/>
</dbReference>
<feature type="disulfide bond" evidence="56">
    <location>
        <begin position="275"/>
        <end position="302"/>
    </location>
</feature>
<comment type="catalytic activity">
    <reaction evidence="49">
        <text>Selective hydrolysis of -Xaa-Xaa-|-Yaa- bonds in which each of the Xaa can be either Arg or Lys and Yaa can be either Ser or Ala.</text>
        <dbReference type="EC" id="3.4.21.91"/>
    </reaction>
</comment>
<evidence type="ECO:0000256" key="44">
    <source>
        <dbReference type="ARBA" id="ARBA00023258"/>
    </source>
</evidence>
<dbReference type="InterPro" id="IPR002535">
    <property type="entry name" value="Flavi_propep"/>
</dbReference>
<dbReference type="Gene3D" id="3.30.70.2840">
    <property type="entry name" value="Flavivirus RNA-directed RNA polymerase, thumb domain"/>
    <property type="match status" value="3"/>
</dbReference>
<dbReference type="RefSeq" id="NP_619758.1">
    <property type="nucleotide sequence ID" value="NC_003635.1"/>
</dbReference>
<dbReference type="PROSITE" id="PS51528">
    <property type="entry name" value="FLAVIVIRUS_NS3PRO"/>
    <property type="match status" value="1"/>
</dbReference>
<dbReference type="InterPro" id="IPR013756">
    <property type="entry name" value="GlyE_cen_dom_subdom2"/>
</dbReference>
<feature type="domain" description="Flavivirus NS2B" evidence="63">
    <location>
        <begin position="1320"/>
        <end position="1460"/>
    </location>
</feature>
<evidence type="ECO:0007829" key="68">
    <source>
        <dbReference type="PDB" id="2WA1"/>
    </source>
</evidence>
<feature type="binding site" evidence="57">
    <location>
        <position position="2917"/>
    </location>
    <ligand>
        <name>Zn(2+)</name>
        <dbReference type="ChEBI" id="CHEBI:29105"/>
        <label>1</label>
    </ligand>
</feature>
<evidence type="ECO:0000259" key="63">
    <source>
        <dbReference type="PROSITE" id="PS51527"/>
    </source>
</evidence>
<evidence type="ECO:0000256" key="48">
    <source>
        <dbReference type="ARBA" id="ARBA00024317"/>
    </source>
</evidence>
<evidence type="ECO:0000256" key="40">
    <source>
        <dbReference type="ARBA" id="ARBA00023136"/>
    </source>
</evidence>
<dbReference type="SUPFAM" id="SSF53335">
    <property type="entry name" value="S-adenosyl-L-methionine-dependent methyltransferases"/>
    <property type="match status" value="1"/>
</dbReference>
<evidence type="ECO:0000256" key="35">
    <source>
        <dbReference type="ARBA" id="ARBA00022883"/>
    </source>
</evidence>
<feature type="transmembrane region" description="Helical" evidence="59">
    <location>
        <begin position="2204"/>
        <end position="2222"/>
    </location>
</feature>
<keyword evidence="22 69" id="KW-0949">S-adenosyl-L-methionine</keyword>
<evidence type="ECO:0000256" key="23">
    <source>
        <dbReference type="ARBA" id="ARBA00022692"/>
    </source>
</evidence>
<evidence type="ECO:0000256" key="21">
    <source>
        <dbReference type="ARBA" id="ARBA00022679"/>
    </source>
</evidence>
<evidence type="ECO:0000256" key="1">
    <source>
        <dbReference type="ARBA" id="ARBA00003504"/>
    </source>
</evidence>
<feature type="transmembrane region" description="Helical" evidence="59">
    <location>
        <begin position="1330"/>
        <end position="1349"/>
    </location>
</feature>
<evidence type="ECO:0000256" key="33">
    <source>
        <dbReference type="ARBA" id="ARBA00022844"/>
    </source>
</evidence>
<dbReference type="Pfam" id="PF00972">
    <property type="entry name" value="Flavi_NS5"/>
    <property type="match status" value="1"/>
</dbReference>
<dbReference type="InterPro" id="IPR029063">
    <property type="entry name" value="SAM-dependent_MTases_sf"/>
</dbReference>
<evidence type="ECO:0000256" key="12">
    <source>
        <dbReference type="ARBA" id="ARBA00022553"/>
    </source>
</evidence>
<feature type="binding site" evidence="57">
    <location>
        <position position="2929"/>
    </location>
    <ligand>
        <name>Zn(2+)</name>
        <dbReference type="ChEBI" id="CHEBI:29105"/>
        <label>1</label>
    </ligand>
</feature>
<evidence type="ECO:0000256" key="30">
    <source>
        <dbReference type="ARBA" id="ARBA00022825"/>
    </source>
</evidence>
<keyword evidence="41 56" id="KW-1015">Disulfide bond</keyword>
<dbReference type="SUPFAM" id="SSF56983">
    <property type="entry name" value="Viral glycoprotein, central and dimerisation domains"/>
    <property type="match status" value="1"/>
</dbReference>
<dbReference type="GO" id="GO:0019031">
    <property type="term" value="C:viral envelope"/>
    <property type="evidence" value="ECO:0007669"/>
    <property type="project" value="UniProtKB-KW"/>
</dbReference>
<dbReference type="GO" id="GO:0017111">
    <property type="term" value="F:ribonucleoside triphosphate phosphatase activity"/>
    <property type="evidence" value="ECO:0007669"/>
    <property type="project" value="UniProtKB-EC"/>
</dbReference>
<comment type="catalytic activity">
    <reaction evidence="53">
        <text>a ribonucleoside 5'-triphosphate + H2O = a ribonucleoside 5'-diphosphate + phosphate + H(+)</text>
        <dbReference type="Rhea" id="RHEA:23680"/>
        <dbReference type="ChEBI" id="CHEBI:15377"/>
        <dbReference type="ChEBI" id="CHEBI:15378"/>
        <dbReference type="ChEBI" id="CHEBI:43474"/>
        <dbReference type="ChEBI" id="CHEBI:57930"/>
        <dbReference type="ChEBI" id="CHEBI:61557"/>
        <dbReference type="EC" id="3.6.1.15"/>
    </reaction>
</comment>
<dbReference type="PROSITE" id="PS51192">
    <property type="entry name" value="HELICASE_ATP_BIND_1"/>
    <property type="match status" value="1"/>
</dbReference>
<dbReference type="InterPro" id="IPR000336">
    <property type="entry name" value="Flavivir/Alphavir_Ig-like_sf"/>
</dbReference>
<evidence type="ECO:0000259" key="64">
    <source>
        <dbReference type="PROSITE" id="PS51528"/>
    </source>
</evidence>
<accession>Q8QL64</accession>
<dbReference type="InterPro" id="IPR036253">
    <property type="entry name" value="Glycoprot_cen/dimer_sf"/>
</dbReference>
<dbReference type="Pfam" id="PF01570">
    <property type="entry name" value="Flavi_propep"/>
    <property type="match status" value="1"/>
</dbReference>
<keyword evidence="11" id="KW-0964">Secreted</keyword>
<dbReference type="InterPro" id="IPR047530">
    <property type="entry name" value="Flavi_RdRp"/>
</dbReference>
<dbReference type="SMART" id="SM00487">
    <property type="entry name" value="DEXDc"/>
    <property type="match status" value="1"/>
</dbReference>
<keyword evidence="43" id="KW-1038">Host endoplasmic reticulum</keyword>
<dbReference type="GO" id="GO:0044167">
    <property type="term" value="C:host cell endoplasmic reticulum membrane"/>
    <property type="evidence" value="ECO:0007669"/>
    <property type="project" value="UniProtKB-SubCell"/>
</dbReference>
<keyword evidence="13" id="KW-0167">Capsid protein</keyword>
<reference evidence="66 67" key="1">
    <citation type="journal article" date="2002" name="Virology">
        <title>Complete genome sequence, taxonomic assignment, and comparative analysis of the untranslated regions of the Modoc virus, a flavivirus with no known vector.</title>
        <authorList>
            <person name="Leyssen P."/>
            <person name="Charlier N."/>
            <person name="Lemey P."/>
            <person name="Billoir F."/>
            <person name="Vandamme A.M."/>
            <person name="De Clercq E."/>
            <person name="de Lamballerie X."/>
            <person name="Neyts J."/>
        </authorList>
    </citation>
    <scope>NUCLEOTIDE SEQUENCE [LARGE SCALE GENOMIC DNA]</scope>
    <source>
        <strain evidence="66">M544</strain>
    </source>
</reference>
<evidence type="ECO:0000256" key="11">
    <source>
        <dbReference type="ARBA" id="ARBA00022525"/>
    </source>
</evidence>
<dbReference type="GO" id="GO:0042025">
    <property type="term" value="C:host cell nucleus"/>
    <property type="evidence" value="ECO:0007669"/>
    <property type="project" value="UniProtKB-SubCell"/>
</dbReference>
<evidence type="ECO:0000256" key="20">
    <source>
        <dbReference type="ARBA" id="ARBA00022670"/>
    </source>
</evidence>
<feature type="binding site" evidence="69">
    <location>
        <position position="2609"/>
    </location>
    <ligand>
        <name>S-adenosyl-L-methionine</name>
        <dbReference type="ChEBI" id="CHEBI:59789"/>
    </ligand>
</feature>
<dbReference type="Gene3D" id="2.60.40.350">
    <property type="match status" value="1"/>
</dbReference>
<keyword evidence="33" id="KW-0946">Virion</keyword>
<feature type="disulfide bond" evidence="56">
    <location>
        <begin position="571"/>
        <end position="602"/>
    </location>
</feature>
<dbReference type="InterPro" id="IPR027417">
    <property type="entry name" value="P-loop_NTPase"/>
</dbReference>
<feature type="transmembrane region" description="Helical" evidence="59">
    <location>
        <begin position="1302"/>
        <end position="1323"/>
    </location>
</feature>
<dbReference type="Gene3D" id="3.30.67.10">
    <property type="entry name" value="Viral Envelope Glycoprotein, domain 2"/>
    <property type="match status" value="1"/>
</dbReference>
<dbReference type="InterPro" id="IPR043502">
    <property type="entry name" value="DNA/RNA_pol_sf"/>
</dbReference>
<evidence type="ECO:0000256" key="50">
    <source>
        <dbReference type="ARBA" id="ARBA00035601"/>
    </source>
</evidence>
<dbReference type="GO" id="GO:0039564">
    <property type="term" value="P:symbiont-mediated suppression of host JAK-STAT cascade via inhibition of STAT2 activity"/>
    <property type="evidence" value="ECO:0007669"/>
    <property type="project" value="UniProtKB-KW"/>
</dbReference>
<dbReference type="KEGG" id="vg:940242"/>
<evidence type="ECO:0000313" key="66">
    <source>
        <dbReference type="EMBL" id="CAC82912.1"/>
    </source>
</evidence>
<proteinExistence type="evidence at protein level"/>
<evidence type="ECO:0000256" key="41">
    <source>
        <dbReference type="ARBA" id="ARBA00023157"/>
    </source>
</evidence>
<comment type="subunit">
    <text evidence="52">Forms a heterodimer with serine protease NS3. May form homooligomers.</text>
</comment>
<keyword evidence="44" id="KW-0922">Interferon antiviral system evasion</keyword>
<evidence type="ECO:0000256" key="34">
    <source>
        <dbReference type="ARBA" id="ARBA00022870"/>
    </source>
</evidence>
<keyword evidence="42" id="KW-0325">Glycoprotein</keyword>
<dbReference type="GO" id="GO:0046872">
    <property type="term" value="F:metal ion binding"/>
    <property type="evidence" value="ECO:0007669"/>
    <property type="project" value="UniProtKB-KW"/>
</dbReference>
<evidence type="ECO:0000256" key="7">
    <source>
        <dbReference type="ARBA" id="ARBA00020107"/>
    </source>
</evidence>
<feature type="transmembrane region" description="Helical" evidence="59">
    <location>
        <begin position="1258"/>
        <end position="1282"/>
    </location>
</feature>
<dbReference type="InterPro" id="IPR027287">
    <property type="entry name" value="Flavi_E_Ig-like"/>
</dbReference>
<evidence type="ECO:0000256" key="56">
    <source>
        <dbReference type="PIRSR" id="PIRSR003817-3"/>
    </source>
</evidence>
<dbReference type="GO" id="GO:0004482">
    <property type="term" value="F:mRNA 5'-cap (guanine-N7-)-methyltransferase activity"/>
    <property type="evidence" value="ECO:0007669"/>
    <property type="project" value="InterPro"/>
</dbReference>
<dbReference type="Pfam" id="PF00869">
    <property type="entry name" value="Flavi_glycoprot"/>
    <property type="match status" value="1"/>
</dbReference>
<dbReference type="Pfam" id="PF02832">
    <property type="entry name" value="Flavi_glycop_C"/>
    <property type="match status" value="1"/>
</dbReference>
<dbReference type="InterPro" id="IPR043504">
    <property type="entry name" value="Peptidase_S1_PA_chymotrypsin"/>
</dbReference>
<evidence type="ECO:0000256" key="8">
    <source>
        <dbReference type="ARBA" id="ARBA00022484"/>
    </source>
</evidence>
<dbReference type="Gene3D" id="2.60.260.50">
    <property type="entry name" value="Flavivirus polyprotein propeptide domain"/>
    <property type="match status" value="1"/>
</dbReference>
<dbReference type="GO" id="GO:0046718">
    <property type="term" value="P:symbiont entry into host cell"/>
    <property type="evidence" value="ECO:0007669"/>
    <property type="project" value="UniProtKB-KW"/>
</dbReference>
<feature type="transmembrane region" description="Helical" evidence="59">
    <location>
        <begin position="1355"/>
        <end position="1379"/>
    </location>
</feature>
<dbReference type="GO" id="GO:0003724">
    <property type="term" value="F:RNA helicase activity"/>
    <property type="evidence" value="ECO:0007669"/>
    <property type="project" value="UniProtKB-EC"/>
</dbReference>
<evidence type="ECO:0000256" key="38">
    <source>
        <dbReference type="ARBA" id="ARBA00022989"/>
    </source>
</evidence>
<dbReference type="GO" id="GO:0019028">
    <property type="term" value="C:viral capsid"/>
    <property type="evidence" value="ECO:0007669"/>
    <property type="project" value="UniProtKB-KW"/>
</dbReference>
<keyword evidence="21" id="KW-0808">Transferase</keyword>
<dbReference type="InterPro" id="IPR046811">
    <property type="entry name" value="Flavi_NS5_thumb"/>
</dbReference>
<keyword evidence="27" id="KW-0378">Hydrolase</keyword>
<evidence type="ECO:0000256" key="31">
    <source>
        <dbReference type="ARBA" id="ARBA00022830"/>
    </source>
</evidence>
<keyword evidence="25 57" id="KW-0479">Metal-binding</keyword>
<evidence type="ECO:0000256" key="29">
    <source>
        <dbReference type="ARBA" id="ARBA00022806"/>
    </source>
</evidence>
<evidence type="ECO:0000256" key="27">
    <source>
        <dbReference type="ARBA" id="ARBA00022801"/>
    </source>
</evidence>
<dbReference type="SUPFAM" id="SSF52540">
    <property type="entry name" value="P-loop containing nucleoside triphosphate hydrolases"/>
    <property type="match status" value="2"/>
</dbReference>
<dbReference type="PDB" id="2WA2">
    <property type="method" value="X-ray"/>
    <property type="resolution" value="1.80 A"/>
    <property type="chains" value="A/B=2474-2744"/>
</dbReference>
<evidence type="ECO:0000256" key="25">
    <source>
        <dbReference type="ARBA" id="ARBA00022723"/>
    </source>
</evidence>
<keyword evidence="32" id="KW-0067">ATP-binding</keyword>
<dbReference type="Gene3D" id="2.40.10.10">
    <property type="entry name" value="Trypsin-like serine proteases"/>
    <property type="match status" value="1"/>
</dbReference>
<evidence type="ECO:0000256" key="57">
    <source>
        <dbReference type="PIRSR" id="PIRSR003817-4"/>
    </source>
</evidence>
<evidence type="ECO:0000256" key="54">
    <source>
        <dbReference type="ARBA" id="ARBA00047984"/>
    </source>
</evidence>
<evidence type="ECO:0000256" key="59">
    <source>
        <dbReference type="SAM" id="Phobius"/>
    </source>
</evidence>
<evidence type="ECO:0000259" key="61">
    <source>
        <dbReference type="PROSITE" id="PS51192"/>
    </source>
</evidence>
<dbReference type="GO" id="GO:0003723">
    <property type="term" value="F:RNA binding"/>
    <property type="evidence" value="ECO:0007669"/>
    <property type="project" value="UniProtKB-KW"/>
</dbReference>
<evidence type="ECO:0000256" key="26">
    <source>
        <dbReference type="ARBA" id="ARBA00022741"/>
    </source>
</evidence>
<keyword evidence="9" id="KW-1168">Fusion of virus membrane with host membrane</keyword>
<comment type="function">
    <text evidence="48">Component of the viral RNA replication complex that functions in virion assembly and antagonizes the host immune response.</text>
</comment>
<keyword evidence="31" id="KW-1114">Inhibition of host interferon signaling pathway by virus</keyword>
<dbReference type="InterPro" id="IPR000404">
    <property type="entry name" value="Flavi_NS4A"/>
</dbReference>
<keyword evidence="19" id="KW-0507">mRNA processing</keyword>
<evidence type="ECO:0000256" key="10">
    <source>
        <dbReference type="ARBA" id="ARBA00022510"/>
    </source>
</evidence>
<evidence type="ECO:0000256" key="53">
    <source>
        <dbReference type="ARBA" id="ARBA00047631"/>
    </source>
</evidence>
<dbReference type="InterPro" id="IPR000487">
    <property type="entry name" value="Flavi_NS2B"/>
</dbReference>
<evidence type="ECO:0000256" key="18">
    <source>
        <dbReference type="ARBA" id="ARBA00022632"/>
    </source>
</evidence>
<evidence type="ECO:0000256" key="2">
    <source>
        <dbReference type="ARBA" id="ARBA00004147"/>
    </source>
</evidence>
<dbReference type="Gene3D" id="3.40.50.150">
    <property type="entry name" value="Vaccinia Virus protein VP39"/>
    <property type="match status" value="1"/>
</dbReference>
<keyword evidence="57" id="KW-0862">Zinc</keyword>
<feature type="domain" description="RdRp catalytic" evidence="60">
    <location>
        <begin position="3006"/>
        <end position="3151"/>
    </location>
</feature>
<dbReference type="Gene3D" id="3.40.50.300">
    <property type="entry name" value="P-loop containing nucleotide triphosphate hydrolases"/>
    <property type="match status" value="2"/>
</dbReference>
<dbReference type="Gene3D" id="1.20.1280.260">
    <property type="match status" value="1"/>
</dbReference>
<dbReference type="InterPro" id="IPR007094">
    <property type="entry name" value="RNA-dir_pol_PSvirus"/>
</dbReference>
<dbReference type="GO" id="GO:0039502">
    <property type="term" value="P:symbiont-mediated suppression of host type I interferon-mediated signaling pathway"/>
    <property type="evidence" value="ECO:0007669"/>
    <property type="project" value="UniProtKB-KW"/>
</dbReference>
<evidence type="ECO:0000256" key="55">
    <source>
        <dbReference type="PIRSR" id="PIRSR003817-1"/>
    </source>
</evidence>
<evidence type="ECO:0000256" key="58">
    <source>
        <dbReference type="SAM" id="MobiDB-lite"/>
    </source>
</evidence>
<dbReference type="Pfam" id="PF20483">
    <property type="entry name" value="Flavi_NS5_thumb"/>
    <property type="match status" value="1"/>
</dbReference>
<feature type="domain" description="Helicase ATP-binding" evidence="61">
    <location>
        <begin position="1644"/>
        <end position="1799"/>
    </location>
</feature>
<dbReference type="InterPro" id="IPR014412">
    <property type="entry name" value="Gen_Poly_FLV"/>
</dbReference>
<dbReference type="InterPro" id="IPR011998">
    <property type="entry name" value="Flavi_Glycoprot_E_cen/dimer"/>
</dbReference>
<feature type="disulfide bond" evidence="56">
    <location>
        <begin position="332"/>
        <end position="388"/>
    </location>
</feature>
<dbReference type="EvolutionaryTrace" id="Q8QL64"/>
<keyword evidence="20" id="KW-0645">Protease</keyword>
<dbReference type="SMART" id="SM00490">
    <property type="entry name" value="HELICc"/>
    <property type="match status" value="1"/>
</dbReference>
<keyword evidence="16" id="KW-1162">Viral penetration into host cytoplasm</keyword>
<evidence type="ECO:0000256" key="39">
    <source>
        <dbReference type="ARBA" id="ARBA00023042"/>
    </source>
</evidence>
<dbReference type="Pfam" id="PF00948">
    <property type="entry name" value="Flavi_NS1"/>
    <property type="match status" value="1"/>
</dbReference>
<evidence type="ECO:0000256" key="5">
    <source>
        <dbReference type="ARBA" id="ARBA00004461"/>
    </source>
</evidence>
<evidence type="ECO:0000256" key="46">
    <source>
        <dbReference type="ARBA" id="ARBA00023296"/>
    </source>
</evidence>
<dbReference type="GO" id="GO:0006508">
    <property type="term" value="P:proteolysis"/>
    <property type="evidence" value="ECO:0007669"/>
    <property type="project" value="UniProtKB-KW"/>
</dbReference>
<evidence type="ECO:0000256" key="15">
    <source>
        <dbReference type="ARBA" id="ARBA00022581"/>
    </source>
</evidence>
<dbReference type="InterPro" id="IPR011492">
    <property type="entry name" value="Flavi_DEAD"/>
</dbReference>
<keyword evidence="10" id="KW-1170">Fusion of virus membrane with host endosomal membrane</keyword>
<dbReference type="InterPro" id="IPR009003">
    <property type="entry name" value="Peptidase_S1_PA"/>
</dbReference>
<dbReference type="PROSITE" id="PS51591">
    <property type="entry name" value="RNA_CAP01_NS5_MT"/>
    <property type="match status" value="1"/>
</dbReference>
<evidence type="ECO:0000256" key="3">
    <source>
        <dbReference type="ARBA" id="ARBA00004153"/>
    </source>
</evidence>
<dbReference type="Gene3D" id="1.10.260.90">
    <property type="match status" value="1"/>
</dbReference>
<keyword evidence="12" id="KW-0597">Phosphoprotein</keyword>
<evidence type="ECO:0000256" key="6">
    <source>
        <dbReference type="ARBA" id="ARBA00004613"/>
    </source>
</evidence>
<evidence type="ECO:0000256" key="28">
    <source>
        <dbReference type="ARBA" id="ARBA00022804"/>
    </source>
</evidence>
<keyword evidence="30" id="KW-0720">Serine protease</keyword>
<evidence type="ECO:0000256" key="22">
    <source>
        <dbReference type="ARBA" id="ARBA00022691"/>
    </source>
</evidence>
<feature type="transmembrane region" description="Helical" evidence="59">
    <location>
        <begin position="734"/>
        <end position="754"/>
    </location>
</feature>
<keyword evidence="15" id="KW-0945">Host-virus interaction</keyword>
<keyword evidence="24" id="KW-0548">Nucleotidyltransferase</keyword>
<feature type="transmembrane region" description="Helical" evidence="59">
    <location>
        <begin position="95"/>
        <end position="114"/>
    </location>
</feature>
<feature type="transmembrane region" description="Helical" evidence="59">
    <location>
        <begin position="2174"/>
        <end position="2192"/>
    </location>
</feature>
<feature type="transmembrane region" description="Helical" evidence="59">
    <location>
        <begin position="1181"/>
        <end position="1201"/>
    </location>
</feature>
<evidence type="ECO:0000256" key="45">
    <source>
        <dbReference type="ARBA" id="ARBA00023280"/>
    </source>
</evidence>
<dbReference type="GO" id="GO:0046983">
    <property type="term" value="F:protein dimerization activity"/>
    <property type="evidence" value="ECO:0007669"/>
    <property type="project" value="InterPro"/>
</dbReference>
<keyword evidence="14" id="KW-1048">Host nucleus</keyword>
<dbReference type="InterPro" id="IPR014001">
    <property type="entry name" value="Helicase_ATP-bd"/>
</dbReference>
<evidence type="ECO:0007829" key="69">
    <source>
        <dbReference type="PDB" id="2WA2"/>
    </source>
</evidence>
<dbReference type="GO" id="GO:0039654">
    <property type="term" value="P:fusion of virus membrane with host endosome membrane"/>
    <property type="evidence" value="ECO:0007669"/>
    <property type="project" value="UniProtKB-KW"/>
</dbReference>
<keyword evidence="35" id="KW-1106">Inhibition of host STAT2 by virus</keyword>
<dbReference type="Gene3D" id="2.60.98.10">
    <property type="entry name" value="Tick-borne Encephalitis virus Glycoprotein, domain 1"/>
    <property type="match status" value="1"/>
</dbReference>
<dbReference type="InterPro" id="IPR026470">
    <property type="entry name" value="Flavi_E_Stem/Anchor_dom"/>
</dbReference>
<comment type="function">
    <text evidence="50">Required cofactor for the serine protease function of NS3. May have membrane-destabilizing activity and form viroporins.</text>
</comment>
<protein>
    <recommendedName>
        <fullName evidence="7">Genome polyprotein</fullName>
    </recommendedName>
</protein>
<keyword evidence="29" id="KW-0347">Helicase</keyword>
<dbReference type="InterPro" id="IPR038345">
    <property type="entry name" value="Flavi_E_Stem/Anchor_dom_sf"/>
</dbReference>
<evidence type="ECO:0000256" key="4">
    <source>
        <dbReference type="ARBA" id="ARBA00004385"/>
    </source>
</evidence>
<feature type="active site" description="Charge relay system; for serine protease NS3 activity" evidence="55">
    <location>
        <position position="1537"/>
    </location>
</feature>
<dbReference type="GO" id="GO:0004252">
    <property type="term" value="F:serine-type endopeptidase activity"/>
    <property type="evidence" value="ECO:0007669"/>
    <property type="project" value="InterPro"/>
</dbReference>
<dbReference type="Pfam" id="PF07652">
    <property type="entry name" value="Flavi_DEAD"/>
    <property type="match status" value="1"/>
</dbReference>
<feature type="binding site" evidence="69">
    <location>
        <position position="2564"/>
    </location>
    <ligand>
        <name>S-adenosyl-L-methionine</name>
        <dbReference type="ChEBI" id="CHEBI:59789"/>
    </ligand>
</feature>
<feature type="region of interest" description="Disordered" evidence="58">
    <location>
        <begin position="1"/>
        <end position="24"/>
    </location>
</feature>
<keyword evidence="37" id="KW-0693">Viral RNA replication</keyword>
<feature type="transmembrane region" description="Helical" evidence="59">
    <location>
        <begin position="1114"/>
        <end position="1132"/>
    </location>
</feature>
<keyword evidence="68 69" id="KW-0002">3D-structure</keyword>
<evidence type="ECO:0000256" key="49">
    <source>
        <dbReference type="ARBA" id="ARBA00024468"/>
    </source>
</evidence>
<evidence type="ECO:0000256" key="9">
    <source>
        <dbReference type="ARBA" id="ARBA00022506"/>
    </source>
</evidence>
<keyword evidence="26" id="KW-0547">Nucleotide-binding</keyword>
<dbReference type="InterPro" id="IPR001528">
    <property type="entry name" value="Flavi_NS4B"/>
</dbReference>
<evidence type="ECO:0000256" key="17">
    <source>
        <dbReference type="ARBA" id="ARBA00022603"/>
    </source>
</evidence>
<feature type="binding site" evidence="57">
    <location>
        <position position="3321"/>
    </location>
    <ligand>
        <name>Zn(2+)</name>
        <dbReference type="ChEBI" id="CHEBI:29105"/>
        <label>2</label>
    </ligand>
</feature>
<dbReference type="GO" id="GO:0003968">
    <property type="term" value="F:RNA-directed RNA polymerase activity"/>
    <property type="evidence" value="ECO:0007669"/>
    <property type="project" value="UniProtKB-KW"/>
</dbReference>
<keyword evidence="45" id="KW-0899">Viral immunoevasion</keyword>
<dbReference type="PDBsum" id="2WA2"/>
<feature type="binding site" evidence="57">
    <location>
        <position position="2921"/>
    </location>
    <ligand>
        <name>Zn(2+)</name>
        <dbReference type="ChEBI" id="CHEBI:29105"/>
        <label>1</label>
    </ligand>
</feature>
<evidence type="ECO:0000256" key="47">
    <source>
        <dbReference type="ARBA" id="ARBA00023443"/>
    </source>
</evidence>
<dbReference type="PDBsum" id="2WA1"/>
<comment type="function">
    <text evidence="1">Functions as a signal peptide for NS4B and is required for the interferon antagonism activity of the latter.</text>
</comment>
<keyword evidence="34" id="KW-1043">Host membrane</keyword>
<evidence type="ECO:0000256" key="16">
    <source>
        <dbReference type="ARBA" id="ARBA00022595"/>
    </source>
</evidence>
<feature type="active site" description="Charge relay system; for serine protease NS3 activity" evidence="55">
    <location>
        <position position="1597"/>
    </location>
</feature>
<evidence type="ECO:0000256" key="14">
    <source>
        <dbReference type="ARBA" id="ARBA00022562"/>
    </source>
</evidence>
<dbReference type="Proteomes" id="UP000127668">
    <property type="component" value="Segment"/>
</dbReference>
<evidence type="ECO:0000256" key="19">
    <source>
        <dbReference type="ARBA" id="ARBA00022664"/>
    </source>
</evidence>
<evidence type="ECO:0000256" key="51">
    <source>
        <dbReference type="ARBA" id="ARBA00035667"/>
    </source>
</evidence>
<dbReference type="InterPro" id="IPR049486">
    <property type="entry name" value="NS3-hel_C_flaviviridae"/>
</dbReference>
<dbReference type="InterPro" id="IPR038055">
    <property type="entry name" value="Glycoprot_E_dimer_dom"/>
</dbReference>
<feature type="transmembrane region" description="Helical" evidence="59">
    <location>
        <begin position="703"/>
        <end position="727"/>
    </location>
</feature>
<feature type="disulfide bond" evidence="56">
    <location>
        <begin position="457"/>
        <end position="554"/>
    </location>
</feature>
<feature type="active site" description="Charge relay system; for serine protease NS3 activity" evidence="55">
    <location>
        <position position="1513"/>
    </location>
</feature>
<dbReference type="PROSITE" id="PS50507">
    <property type="entry name" value="RDRP_SSRNA_POS"/>
    <property type="match status" value="1"/>
</dbReference>
<feature type="binding site" evidence="69">
    <location>
        <position position="2608"/>
    </location>
    <ligand>
        <name>S-adenosyl-L-methionine</name>
        <dbReference type="ChEBI" id="CHEBI:59789"/>
    </ligand>
</feature>
<keyword evidence="46" id="KW-1160">Virus entry into host cell</keyword>
<evidence type="ECO:0000256" key="37">
    <source>
        <dbReference type="ARBA" id="ARBA00022953"/>
    </source>
</evidence>
<dbReference type="SUPFAM" id="SSF81296">
    <property type="entry name" value="E set domains"/>
    <property type="match status" value="1"/>
</dbReference>
<keyword evidence="38 59" id="KW-1133">Transmembrane helix</keyword>
<evidence type="ECO:0000256" key="43">
    <source>
        <dbReference type="ARBA" id="ARBA00023184"/>
    </source>
</evidence>
<dbReference type="InterPro" id="IPR000208">
    <property type="entry name" value="Flavi_RdRp_fingers/palm"/>
</dbReference>
<dbReference type="InterPro" id="IPR001157">
    <property type="entry name" value="Flavi_NS1"/>
</dbReference>
<feature type="domain" description="Peptidase S7" evidence="64">
    <location>
        <begin position="1461"/>
        <end position="1639"/>
    </location>
</feature>
<feature type="transmembrane region" description="Helical" evidence="59">
    <location>
        <begin position="2123"/>
        <end position="2143"/>
    </location>
</feature>
<comment type="subcellular location">
    <subcellularLocation>
        <location evidence="3">Host endoplasmic reticulum membrane</location>
        <topology evidence="3">Multi-pass membrane protein</topology>
    </subcellularLocation>
    <subcellularLocation>
        <location evidence="5">Host endoplasmic reticulum membrane</location>
        <topology evidence="5">Peripheral membrane protein</topology>
        <orientation evidence="5">Cytoplasmic side</orientation>
    </subcellularLocation>
    <subcellularLocation>
        <location evidence="47">Host endoplasmic reticulum membrane</location>
        <topology evidence="47">Peripheral membrane protein</topology>
        <orientation evidence="47">Lumenal side</orientation>
    </subcellularLocation>
    <subcellularLocation>
        <location evidence="2">Host nucleus</location>
    </subcellularLocation>
    <subcellularLocation>
        <location evidence="6">Secreted</location>
    </subcellularLocation>
    <subcellularLocation>
        <location evidence="4">Virion membrane</location>
        <topology evidence="4">Multi-pass membrane protein</topology>
    </subcellularLocation>
</comment>
<sequence precursor="true">MCENNRKKNPGKGSKKKKNAGRNGKEVPGLALVMGVIHYASHIALGMKVNSRLKRFWKMTPASKLAKTITTLINILRNLLSFTLKRKTKQRSAGWTMGVIFIWMMGTILSIEVVKNNGGWLMKPRLQDTGSTVPVGKGSCTFTSLDVGYECDYKIGYDCVTLTSTEDPNGIDCYCRGVDMVRVEYPLCKKGSNRVRRAVNIASHPEIVPLKPVTYMPTLGSVNDRVGKTEEWVTNNMVKTLLFVFIMFAIFGFDWKTVVVLCLAALALPSFATNCVTISQREILKGVEGVTWFEVLLEKTSCITIAAQNRPSIDLWLDDVKQSSVMASKEFCMKVEVSETQIAARCPTQGDATLPMEGKDDYVCKKTFSDRGWGNGCALFGKGSIVGCAKVACNTANVMKTHIYEQQAVQYVVGIEVHRGEVIKANVSDKVIKASFSAEAEKHTVEIPDYGSLDFTCRVVASADLSNIRLLEVDGHYFNVHEDWLDDLPLPWRINAGPWRGMDKLVNFREPYAVKMVIMGYGDQRPAVLGALDKAEEIKKVGDNYHLNGGHVSCKVSVAKLKLKGMTYVVCGGKFAWAKKPIATNHDTVAMEVTYTGNDTPCRVTVKNVKENSDDQGTLITTNPFVESNGATIFLELEPVYGLSTIKVGDITYQWNQQGSVIGKAVRKITNDIHKTIVVGSAFWNSDQRFSAINLMDLIRLPFAFLFGGLGFMMKMIISLVLIWFCLNTRNFSIAVTSGIVGFGLLAFTTGVMGDHGCVLDVDRKEMKCGDGVMVWNEVNDWYGGYMYYPDDPETFIASLVNDKKEHCGTYPANALELAMWQKLESQINLLLKEMKVEWRIKVSEKQDGFPKGDHLGWEKKTGRNGLSWQNWAKSFDYMEWIFETDAGNSTYYVGNVGEKECPDHDRSWNVFRFEEFGVGLLTTRVFVGINEEPDQYCDPGLMGAAAKDRYMVHSSTWMWMESYEVNDTLQLQRLQYDYYVECLWPPTHTLDGQNVLESLLILPKQLGGPVSNLNRVKGYAEQDKGPWKKGRLLVERGYCEGTTVVVDENCQHRGPSVRSTTEGGNVIKEWCCRHCKLPPLKFTMEEECWYAMEIRPTSKVNGLVMASDGEKPLFEWCSFALLTTIYLLFMAGKNTTALIPFVAFLGAILYGSGFLTANLVMKYVAAFYLNSVLEKSEPMLWAYMMEVVFDLRPGMLLGLMLNKTWKFERLVAMIGCLSFLQQATIEWRTAWVLLDCIAVLVVFQSQGSKIKGHLLNIVLLNLSWVTSEHLIMMVKLTGFLLLLSDSGVFERSSWQQKTRTVLTAGMMTLNTPYSFLVAAWPLPRHIRGVDYVAILGILMGVGASVARNGLESELWVMGIMALVLLVFVLQLTTGELLAEWDSHYSWKQNCDQASGSVDLSVKRLPDGRLVNITEKEESRMETLILGVGMIATEFHWVGLPLTVLVLGLRRWIVNGKEQRSLIVYGGRSESANDETEGDLLEGVYRITAASIFGRKQVGIGVLKEGVFHTMWHVTRGSALRVRGRVLAPEWASVEEDLVAYNGTWKLNKKWDGGEVQLHAYTPDGKIIKTQVLPGKMELAGGGSMGLIPLDFPPGSSGSPVINANGEVVGLYGNGVLHGDTYCSSIAQTTKELPVDKPKVVKGDGWLSKGRISIVDAHPGSGKTHRILPELVRRALSRKLRTLVLAPTRIVVKEMESALRGLDVSFHSSAVSHKNPGSLADVMCHATYVNRKLIHMPQKNYEVIIMDEAHWTDPSSIAARGFITSLCEAKRCAVVLMTATPPGVEDPWAESNEKINDVEKVIPDGPWKQGHEWITEYEGRTAWFVPSLNTANSMAKVLRGLGKKVVVLTSKTFHDNYPKLNDEKPDFILTTDISEMGANLDVERVIDPRTTLKPVEKGNAVEISGERKITPASAAQRRGRVGRTKGKKADYIYQGETNADDSELVCWKEAQMLLDNMESRLGSASVFYGPEQVKMTEMPGFYKLNDEKRKVFRHLLAQCDFTPWLAWKVASDGKSIENREWLKSGPKEHLVTDENCEAVTYKTPGGKVERLQPVWMDARMTREKRDLLNLLDYAEMRRSSVWLSLPGALYNQFTEAMDTIYVYYTANPSSKGFRMAQESMPTALLTVMQALIIGTGLIMFLGWMCSSRKVDRMMLGTLLIVGCSVTAWCGGVPLPLVSAMALVTFILLLCLVPEEGQQRTQIDTTLAMFVYSMLLFVGLVIANELRWLENTKEDIKQLFGEKIHMGISSGGDFWKYIDLKPLSIWGTYATLVTFMRPQMLHNLRMFTQRIVAGSVSGKLDTLNGLRNGFVSTSMSLGDLSLFISFCRNMSPLTTVTGLVLAAIHWLWFYPMHEASLTSKAHKMVAQSTAKNVAFDGEGIIDFHTEEVDTSSAERKTSFGVAILLAVINVVVVREPWAMLEAGLVLLAAIKFAADGAKETLITLPVLSGIGALIRGDYFGVAPILLNLYLQTTSNRRGICSSAPTLGEIWKRKLNQLDAKEFMAYRRRFVVEVDRNEAREALAKGKTNTGHAVSRGTAKLAWIDERGGVELKGSVVDLGCGRGGWSYYAASQPNVREVKAYTLGTSGHEKPRLVETFGWNLITFKSKVDVRKMEPFQADTVLCDIGESNPTAAVEASRTLTVLNVISRWLEYNQGCGFCVKVLNPYSCDVLEALMKMQRRFGGGLIRVPLSRNSTHEMYFVSGIKNNIMGNVTAVSRQLLKRMEEQGGERVVPDYKFSTGTRSNLTQKIEVPEEEVQMRVDKIKAEKSGTWCFDSNHPYRTWNYHGSYRVRDVGTRASAVNHVVKLLSWPWGKMEKVLAMSMTDTTAFGQQRVFKQKVDTKAPEPNIQVKKVMRKVFKWLIERIKTKGGKVRTCTKEEFIQKVRSHAAIGAWSSDMEGWSSAVEAVDDPRFWNMVQKERDLHLQGKCEMCVYNLMGKSEKKPGDFGVAKGSRTIWYMWLGSRFLEFESFGFLNEEHWASRELSGGGVEGIPLNYLGYHLREMAQKPGVLYADDTAGWDTRITMADLEDEGMLLDMMSGEHKKLASALFSKAYKVKVALCPRPGPKGGTLMDVISRTDQRGSGQVVTYALNTLTNIKVQLIRMAEAEGVLGATFEDFGIDRWLQEHGEDRVERMLVSGDDCVVNAIDERFGSSLNWLNAMEKVRKDIDLWKPSPSFRNWERVEFCSNHFHEMTMKDGRVIVAPCRGQTELIARGTVNQGGCVGVESTGCLAKAYAQMWLLLYFHRRDLRTLALAVMSAVPSNWIPTGRTTWSLMVKGEWMTDEDMLAVWNRVWIEDNPFMEDKREVERWSEVPYLPRNQDKSCGSLIGTTARAEWAKLLPGAVEKVRNIFGKQRFRNYLRNMGRYESQEEAPFSMY</sequence>
<dbReference type="GO" id="GO:0005524">
    <property type="term" value="F:ATP binding"/>
    <property type="evidence" value="ECO:0007669"/>
    <property type="project" value="UniProtKB-KW"/>
</dbReference>
<keyword evidence="8" id="KW-0696">RNA-directed RNA polymerase</keyword>
<dbReference type="Pfam" id="PF20907">
    <property type="entry name" value="Flav_NS3-hel_C"/>
    <property type="match status" value="1"/>
</dbReference>
<dbReference type="Gene3D" id="2.40.10.120">
    <property type="match status" value="1"/>
</dbReference>
<dbReference type="InterPro" id="IPR026490">
    <property type="entry name" value="mRNA_cap_0/1_MeTrfase"/>
</dbReference>
<dbReference type="Pfam" id="PF01350">
    <property type="entry name" value="Flavi_NS4A"/>
    <property type="match status" value="1"/>
</dbReference>
<keyword evidence="40 59" id="KW-0472">Membrane</keyword>
<dbReference type="Pfam" id="PF01349">
    <property type="entry name" value="Flavi_NS4B"/>
    <property type="match status" value="1"/>
</dbReference>
<dbReference type="Gene3D" id="3.30.387.10">
    <property type="entry name" value="Viral Envelope Glycoprotein, domain 3"/>
    <property type="match status" value="1"/>
</dbReference>
<feature type="disulfide bond" evidence="56">
    <location>
        <begin position="364"/>
        <end position="393"/>
    </location>
</feature>
<organism evidence="66 67">
    <name type="scientific">Modoc virus</name>
    <dbReference type="NCBI Taxonomy" id="64300"/>
    <lineage>
        <taxon>Viruses</taxon>
        <taxon>Riboviria</taxon>
        <taxon>Orthornavirae</taxon>
        <taxon>Kitrinoviricota</taxon>
        <taxon>Flasuviricetes</taxon>
        <taxon>Amarillovirales</taxon>
        <taxon>Flaviviridae</taxon>
        <taxon>Orthoflavivirus</taxon>
        <taxon>Orthoflavivirus modocense</taxon>
    </lineage>
</organism>
<dbReference type="EMBL" id="AJ242984">
    <property type="protein sequence ID" value="CAC82912.1"/>
    <property type="molecule type" value="Genomic_RNA"/>
</dbReference>
<evidence type="ECO:0000259" key="65">
    <source>
        <dbReference type="PROSITE" id="PS51591"/>
    </source>
</evidence>
<feature type="transmembrane region" description="Helical" evidence="59">
    <location>
        <begin position="2150"/>
        <end position="2168"/>
    </location>
</feature>
<dbReference type="GO" id="GO:0055036">
    <property type="term" value="C:virion membrane"/>
    <property type="evidence" value="ECO:0007669"/>
    <property type="project" value="UniProtKB-SubCell"/>
</dbReference>
<evidence type="ECO:0000256" key="52">
    <source>
        <dbReference type="ARBA" id="ARBA00046942"/>
    </source>
</evidence>
<keyword evidence="66" id="KW-0261">Viral envelope protein</keyword>
<comment type="subunit">
    <text evidence="51">Forms heterodimers with envelope protein E in the endoplasmic reticulum and Golgi.</text>
</comment>
<evidence type="ECO:0000256" key="42">
    <source>
        <dbReference type="ARBA" id="ARBA00023180"/>
    </source>
</evidence>
<feature type="disulfide bond" evidence="56">
    <location>
        <begin position="346"/>
        <end position="377"/>
    </location>
</feature>
<dbReference type="Pfam" id="PF01728">
    <property type="entry name" value="FtsJ"/>
    <property type="match status" value="1"/>
</dbReference>
<feature type="binding site" evidence="57">
    <location>
        <position position="2926"/>
    </location>
    <ligand>
        <name>Zn(2+)</name>
        <dbReference type="ChEBI" id="CHEBI:29105"/>
        <label>1</label>
    </ligand>
</feature>
<dbReference type="SUPFAM" id="SSF50494">
    <property type="entry name" value="Trypsin-like serine proteases"/>
    <property type="match status" value="1"/>
</dbReference>
<evidence type="ECO:0000259" key="62">
    <source>
        <dbReference type="PROSITE" id="PS51194"/>
    </source>
</evidence>
<evidence type="ECO:0000259" key="60">
    <source>
        <dbReference type="PROSITE" id="PS50507"/>
    </source>
</evidence>
<dbReference type="PDB" id="2WA1">
    <property type="method" value="X-ray"/>
    <property type="resolution" value="2.00 A"/>
    <property type="chains" value="A/B=2474-2744"/>
</dbReference>
<evidence type="ECO:0000256" key="24">
    <source>
        <dbReference type="ARBA" id="ARBA00022695"/>
    </source>
</evidence>
<feature type="binding site" evidence="57">
    <location>
        <position position="3202"/>
    </location>
    <ligand>
        <name>Zn(2+)</name>
        <dbReference type="ChEBI" id="CHEBI:29105"/>
        <label>2</label>
    </ligand>
</feature>
<dbReference type="CDD" id="cd12149">
    <property type="entry name" value="Flavi_E_C"/>
    <property type="match status" value="1"/>
</dbReference>